<dbReference type="PANTHER" id="PTHR43649">
    <property type="entry name" value="ARABINOSE-BINDING PROTEIN-RELATED"/>
    <property type="match status" value="1"/>
</dbReference>
<evidence type="ECO:0000313" key="2">
    <source>
        <dbReference type="Proteomes" id="UP000270678"/>
    </source>
</evidence>
<dbReference type="Gene3D" id="3.40.190.10">
    <property type="entry name" value="Periplasmic binding protein-like II"/>
    <property type="match status" value="2"/>
</dbReference>
<dbReference type="AlphaFoldDB" id="A0A3Q9ICC9"/>
<dbReference type="PANTHER" id="PTHR43649:SF12">
    <property type="entry name" value="DIACETYLCHITOBIOSE BINDING PROTEIN DASA"/>
    <property type="match status" value="1"/>
</dbReference>
<name>A0A3Q9ICC9_9BACL</name>
<dbReference type="InterPro" id="IPR006059">
    <property type="entry name" value="SBP"/>
</dbReference>
<organism evidence="1 2">
    <name type="scientific">Paenibacillus lutimineralis</name>
    <dbReference type="NCBI Taxonomy" id="2707005"/>
    <lineage>
        <taxon>Bacteria</taxon>
        <taxon>Bacillati</taxon>
        <taxon>Bacillota</taxon>
        <taxon>Bacilli</taxon>
        <taxon>Bacillales</taxon>
        <taxon>Paenibacillaceae</taxon>
        <taxon>Paenibacillus</taxon>
    </lineage>
</organism>
<dbReference type="OrthoDB" id="2525137at2"/>
<proteinExistence type="predicted"/>
<dbReference type="Pfam" id="PF01547">
    <property type="entry name" value="SBP_bac_1"/>
    <property type="match status" value="1"/>
</dbReference>
<dbReference type="InterPro" id="IPR050490">
    <property type="entry name" value="Bact_solute-bd_prot1"/>
</dbReference>
<dbReference type="EMBL" id="CP034346">
    <property type="protein sequence ID" value="AZS17626.1"/>
    <property type="molecule type" value="Genomic_DNA"/>
</dbReference>
<accession>A0A3Q9ICC9</accession>
<keyword evidence="2" id="KW-1185">Reference proteome</keyword>
<sequence>MTETIRVLAVGDPAVEAYADEAWGLISAYEQRHQVKVYFDIIPFEQYYGRMIAAFQGEQDYDVVMVAGHLWLKDFVDQGYLAAADYPQGADWNLQDIVPVVRRELEVDGIPYLYPSFCDGHMVLYRKSVVARCLGSLPRDVITTDELLEMAAKCHKQTEMCGIVLKAHPSEILLDFLPYLRNEGIDAFDSKTHVPTFNNDQGRTALRKYIHLRQYAPQNTHTYGNDEVREEFQHLRSVFAVTWGGQLGVVLDERCEQPEDIGFAALRTAWNVTWSFAINSRSYKKKEANALLKYLTSPQVDRIIGRSAGSPVRRSTYNKDAERYGWYSAHLHMIENCARPLPMMDHAGEVLGVLYGKISKAFQAELTVEEALQQAEAEILSMQKEVKSS</sequence>
<protein>
    <submittedName>
        <fullName evidence="1">Extracellular solute-binding protein</fullName>
    </submittedName>
</protein>
<dbReference type="KEGG" id="plut:EI981_26480"/>
<dbReference type="Proteomes" id="UP000270678">
    <property type="component" value="Chromosome"/>
</dbReference>
<dbReference type="RefSeq" id="WP_127003341.1">
    <property type="nucleotide sequence ID" value="NZ_CP034346.1"/>
</dbReference>
<reference evidence="2" key="1">
    <citation type="submission" date="2018-12" db="EMBL/GenBank/DDBJ databases">
        <title>Complete genome sequence of Paenibacillus sp. MBLB1234.</title>
        <authorList>
            <person name="Nam Y.-D."/>
            <person name="Kang J."/>
            <person name="Chung W.-H."/>
            <person name="Park Y.S."/>
        </authorList>
    </citation>
    <scope>NUCLEOTIDE SEQUENCE [LARGE SCALE GENOMIC DNA]</scope>
    <source>
        <strain evidence="2">MBLB1234</strain>
    </source>
</reference>
<evidence type="ECO:0000313" key="1">
    <source>
        <dbReference type="EMBL" id="AZS17626.1"/>
    </source>
</evidence>
<gene>
    <name evidence="1" type="ORF">EI981_26480</name>
</gene>
<dbReference type="SUPFAM" id="SSF53850">
    <property type="entry name" value="Periplasmic binding protein-like II"/>
    <property type="match status" value="1"/>
</dbReference>